<evidence type="ECO:0000259" key="1">
    <source>
        <dbReference type="Pfam" id="PF26080"/>
    </source>
</evidence>
<protein>
    <recommendedName>
        <fullName evidence="1">CUB domain-containing protein</fullName>
    </recommendedName>
</protein>
<name>V5H7F9_IXORI</name>
<dbReference type="InterPro" id="IPR058698">
    <property type="entry name" value="CUB_metazoa"/>
</dbReference>
<evidence type="ECO:0000313" key="2">
    <source>
        <dbReference type="EMBL" id="JAB79045.1"/>
    </source>
</evidence>
<dbReference type="EMBL" id="GANP01005423">
    <property type="protein sequence ID" value="JAB79045.1"/>
    <property type="molecule type" value="mRNA"/>
</dbReference>
<dbReference type="Pfam" id="PF26080">
    <property type="entry name" value="CUB_animal"/>
    <property type="match status" value="1"/>
</dbReference>
<reference evidence="2" key="1">
    <citation type="journal article" date="2015" name="Sci. Rep.">
        <title>Tissue- and time-dependent transcription in Ixodes ricinus salivary glands and midguts when blood feeding on the vertebrate host.</title>
        <authorList>
            <person name="Kotsyfakis M."/>
            <person name="Schwarz A."/>
            <person name="Erhart J."/>
            <person name="Ribeiro J.M."/>
        </authorList>
    </citation>
    <scope>NUCLEOTIDE SEQUENCE</scope>
    <source>
        <tissue evidence="2">Salivary gland and midgut</tissue>
    </source>
</reference>
<dbReference type="PANTHER" id="PTHR33236">
    <property type="entry name" value="INTRAFLAGELLAR TRANSPORT PROTEIN 122 FAMILY PROTEIN-RELATED"/>
    <property type="match status" value="1"/>
</dbReference>
<organism evidence="2">
    <name type="scientific">Ixodes ricinus</name>
    <name type="common">Common tick</name>
    <name type="synonym">Acarus ricinus</name>
    <dbReference type="NCBI Taxonomy" id="34613"/>
    <lineage>
        <taxon>Eukaryota</taxon>
        <taxon>Metazoa</taxon>
        <taxon>Ecdysozoa</taxon>
        <taxon>Arthropoda</taxon>
        <taxon>Chelicerata</taxon>
        <taxon>Arachnida</taxon>
        <taxon>Acari</taxon>
        <taxon>Parasitiformes</taxon>
        <taxon>Ixodida</taxon>
        <taxon>Ixodoidea</taxon>
        <taxon>Ixodidae</taxon>
        <taxon>Ixodinae</taxon>
        <taxon>Ixodes</taxon>
    </lineage>
</organism>
<dbReference type="PANTHER" id="PTHR33236:SF5">
    <property type="entry name" value="CUB DOMAIN-CONTAINING PROTEIN"/>
    <property type="match status" value="1"/>
</dbReference>
<dbReference type="AlphaFoldDB" id="V5H7F9"/>
<proteinExistence type="evidence at transcript level"/>
<feature type="domain" description="CUB" evidence="1">
    <location>
        <begin position="111"/>
        <end position="231"/>
    </location>
</feature>
<sequence length="555" mass="59433">RREGMCSAEVTFGREVCQLRLEFLHFSIAGPKASGPRVGLCDDDVFAVATGIGNLPYPALCGYNGGQHMYIDVSEATRAVLTFSIGGEVTVARKWNVRVSTVHCLSNMKAPESCLQYHTEPAGEFSSFNFRPSATSQQMIAGLKYSVCFKKQLGFCQISYTASEPGSFQVGPSNRPLVGARNCENAYVFIPSGSNKNFLDDVTADRFCGSGLAGDIIASDVGPFTVGVLTAKPLGASSGVGAILGREPARGPRGFPHVDDDNTTSLIRLTANATESEYPSTTPDYLLSNATGTYAVFLNSTEAFREGELSMTPIYFKTNASGTYAVFENTTATYGDADVTTTTPASNSIYGVFLNSTEAFREGDLSTMPVYFKTNASGTYAVYGDDVTTATPSSSAHTVFLDTVVDFREGHPSTTPVYLMTNASGTYAVFEEITVATITADDVPTTPETLSGRHGSFVERPVQMMKPVHVKTDPHTGAVQTPGEAGFVKGQFSMVKPAHHTINKPMKGGTLINVVERPDLSAGAGFAEQPENVVISDPRNIFNGGFKMRYMMTHC</sequence>
<accession>V5H7F9</accession>
<feature type="non-terminal residue" evidence="2">
    <location>
        <position position="1"/>
    </location>
</feature>